<dbReference type="SUPFAM" id="SSF54909">
    <property type="entry name" value="Dimeric alpha+beta barrel"/>
    <property type="match status" value="1"/>
</dbReference>
<dbReference type="InterPro" id="IPR011008">
    <property type="entry name" value="Dimeric_a/b-barrel"/>
</dbReference>
<dbReference type="GO" id="GO:0005739">
    <property type="term" value="C:mitochondrion"/>
    <property type="evidence" value="ECO:0007669"/>
    <property type="project" value="TreeGrafter"/>
</dbReference>
<sequence>MSRSMLTPLRAWRPNPLRLRATIHTTPLLARPTKSPSPGVPGVPGESDAQEDDPKQGGDGFFGTLIYGSKEAKAEGLTAGDGDPAHHPHSALVGRNKYIHEKITHSVPPSSRQAYLSAAETYYAALIGRGAALGGIKLMGSWENIVGDVGSFTHILEHDGYKGYDQSLRGLRHDPELSKLQNDMLNHITSRQHQLVSEFSFWPSSPPHSSGYPDGGVFEMRSYLLKPGSLLDWEYAWRQGLEARKKFVVRLTFHSTFQFQFQALMNGLFWQVPVGAFFSQAGLLHEVHHIWQYPYVPSPSLPLPPPPSLPVSPIPPLLRPHLHPPPLSLPPAPPLPPTSPSDTPPRSERKD</sequence>
<evidence type="ECO:0000313" key="3">
    <source>
        <dbReference type="Proteomes" id="UP000322245"/>
    </source>
</evidence>
<dbReference type="Gene3D" id="3.30.70.100">
    <property type="match status" value="2"/>
</dbReference>
<dbReference type="Proteomes" id="UP000322245">
    <property type="component" value="Unassembled WGS sequence"/>
</dbReference>
<dbReference type="InterPro" id="IPR051557">
    <property type="entry name" value="NipSnap_domain"/>
</dbReference>
<feature type="compositionally biased region" description="Pro residues" evidence="1">
    <location>
        <begin position="322"/>
        <end position="343"/>
    </location>
</feature>
<keyword evidence="3" id="KW-1185">Reference proteome</keyword>
<comment type="caution">
    <text evidence="2">The sequence shown here is derived from an EMBL/GenBank/DDBJ whole genome shotgun (WGS) entry which is preliminary data.</text>
</comment>
<evidence type="ECO:0000313" key="2">
    <source>
        <dbReference type="EMBL" id="TYJ54487.1"/>
    </source>
</evidence>
<name>A0A5D3ASK7_9TREE</name>
<protein>
    <recommendedName>
        <fullName evidence="4">NIPSNAP domain-containing protein</fullName>
    </recommendedName>
</protein>
<organism evidence="2 3">
    <name type="scientific">Cryptococcus floricola</name>
    <dbReference type="NCBI Taxonomy" id="2591691"/>
    <lineage>
        <taxon>Eukaryota</taxon>
        <taxon>Fungi</taxon>
        <taxon>Dikarya</taxon>
        <taxon>Basidiomycota</taxon>
        <taxon>Agaricomycotina</taxon>
        <taxon>Tremellomycetes</taxon>
        <taxon>Tremellales</taxon>
        <taxon>Cryptococcaceae</taxon>
        <taxon>Cryptococcus</taxon>
    </lineage>
</organism>
<gene>
    <name evidence="2" type="ORF">B9479_004811</name>
</gene>
<proteinExistence type="predicted"/>
<dbReference type="EMBL" id="NIDF01000059">
    <property type="protein sequence ID" value="TYJ54487.1"/>
    <property type="molecule type" value="Genomic_DNA"/>
</dbReference>
<dbReference type="AlphaFoldDB" id="A0A5D3ASK7"/>
<accession>A0A5D3ASK7</accession>
<dbReference type="PANTHER" id="PTHR21017">
    <property type="entry name" value="NIPSNAP-RELATED"/>
    <property type="match status" value="1"/>
</dbReference>
<dbReference type="PANTHER" id="PTHR21017:SF17">
    <property type="entry name" value="PROTEIN NIPSNAP"/>
    <property type="match status" value="1"/>
</dbReference>
<evidence type="ECO:0000256" key="1">
    <source>
        <dbReference type="SAM" id="MobiDB-lite"/>
    </source>
</evidence>
<feature type="region of interest" description="Disordered" evidence="1">
    <location>
        <begin position="24"/>
        <end position="61"/>
    </location>
</feature>
<reference evidence="2 3" key="1">
    <citation type="submission" date="2017-05" db="EMBL/GenBank/DDBJ databases">
        <title>The Genome Sequence of Tsuchiyaea wingfieldii DSM 27421.</title>
        <authorList>
            <person name="Cuomo C."/>
            <person name="Passer A."/>
            <person name="Billmyre B."/>
            <person name="Heitman J."/>
        </authorList>
    </citation>
    <scope>NUCLEOTIDE SEQUENCE [LARGE SCALE GENOMIC DNA]</scope>
    <source>
        <strain evidence="2 3">DSM 27421</strain>
    </source>
</reference>
<feature type="region of interest" description="Disordered" evidence="1">
    <location>
        <begin position="322"/>
        <end position="351"/>
    </location>
</feature>
<evidence type="ECO:0008006" key="4">
    <source>
        <dbReference type="Google" id="ProtNLM"/>
    </source>
</evidence>